<keyword evidence="3" id="KW-0807">Transducer</keyword>
<evidence type="ECO:0000256" key="5">
    <source>
        <dbReference type="SAM" id="Phobius"/>
    </source>
</evidence>
<dbReference type="InterPro" id="IPR004089">
    <property type="entry name" value="MCPsignal_dom"/>
</dbReference>
<dbReference type="Pfam" id="PF00672">
    <property type="entry name" value="HAMP"/>
    <property type="match status" value="1"/>
</dbReference>
<evidence type="ECO:0000256" key="2">
    <source>
        <dbReference type="ARBA" id="ARBA00029447"/>
    </source>
</evidence>
<dbReference type="InterPro" id="IPR003660">
    <property type="entry name" value="HAMP_dom"/>
</dbReference>
<dbReference type="RefSeq" id="WP_344957403.1">
    <property type="nucleotide sequence ID" value="NZ_BAABCX010000002.1"/>
</dbReference>
<dbReference type="SUPFAM" id="SSF58104">
    <property type="entry name" value="Methyl-accepting chemotaxis protein (MCP) signaling domain"/>
    <property type="match status" value="1"/>
</dbReference>
<sequence>MKYLDNMTVRLSWVLVLAVFGALVVALSMLGLYALSQASAALLNLSTNAGALDVLHDFESVAGRLKLAIMAVLVITVAIVAFVMWGVTVNVIRPLERMVVHFGRIAGGDLSQPVEELGRNEIGQLYASLTDMQYSLARIVGRMRGCSQSIQDGAREIADGNGALSVRTEQQAAALQQTSASMEQLTATVTQNADHARQASQLAVTAAHTAQRGGEVVGDVVGTMHRINQSAHQITEIIQTIDSIAFQTNILALNASVEAARAGEQGRGFAVVAGEVHSLAKRSGEASREIRSLIEASLQQVDEGTVLVDEAGKTMGEIVTAVQQVTDIMEEIASASREQSEGIGQVNQAITQMDQVTQQNAALVEQAAGAATALQQEADRLSGEVVQFRVDRAEESQPVEAAWLPAPVAS</sequence>
<dbReference type="PANTHER" id="PTHR43531:SF14">
    <property type="entry name" value="METHYL-ACCEPTING CHEMOTAXIS PROTEIN I-RELATED"/>
    <property type="match status" value="1"/>
</dbReference>
<keyword evidence="5" id="KW-0472">Membrane</keyword>
<reference evidence="9" key="1">
    <citation type="journal article" date="2019" name="Int. J. Syst. Evol. Microbiol.">
        <title>The Global Catalogue of Microorganisms (GCM) 10K type strain sequencing project: providing services to taxonomists for standard genome sequencing and annotation.</title>
        <authorList>
            <consortium name="The Broad Institute Genomics Platform"/>
            <consortium name="The Broad Institute Genome Sequencing Center for Infectious Disease"/>
            <person name="Wu L."/>
            <person name="Ma J."/>
        </authorList>
    </citation>
    <scope>NUCLEOTIDE SEQUENCE [LARGE SCALE GENOMIC DNA]</scope>
    <source>
        <strain evidence="9">JCM 17110</strain>
    </source>
</reference>
<dbReference type="Proteomes" id="UP001500795">
    <property type="component" value="Unassembled WGS sequence"/>
</dbReference>
<keyword evidence="4" id="KW-0175">Coiled coil</keyword>
<accession>A0ABP6VUE4</accession>
<feature type="transmembrane region" description="Helical" evidence="5">
    <location>
        <begin position="12"/>
        <end position="35"/>
    </location>
</feature>
<evidence type="ECO:0000259" key="6">
    <source>
        <dbReference type="PROSITE" id="PS50111"/>
    </source>
</evidence>
<dbReference type="CDD" id="cd11386">
    <property type="entry name" value="MCP_signal"/>
    <property type="match status" value="1"/>
</dbReference>
<dbReference type="PROSITE" id="PS50885">
    <property type="entry name" value="HAMP"/>
    <property type="match status" value="1"/>
</dbReference>
<dbReference type="SMART" id="SM00283">
    <property type="entry name" value="MA"/>
    <property type="match status" value="1"/>
</dbReference>
<dbReference type="SMART" id="SM00304">
    <property type="entry name" value="HAMP"/>
    <property type="match status" value="1"/>
</dbReference>
<organism evidence="8 9">
    <name type="scientific">Zobellella aerophila</name>
    <dbReference type="NCBI Taxonomy" id="870480"/>
    <lineage>
        <taxon>Bacteria</taxon>
        <taxon>Pseudomonadati</taxon>
        <taxon>Pseudomonadota</taxon>
        <taxon>Gammaproteobacteria</taxon>
        <taxon>Aeromonadales</taxon>
        <taxon>Aeromonadaceae</taxon>
        <taxon>Zobellella</taxon>
    </lineage>
</organism>
<keyword evidence="9" id="KW-1185">Reference proteome</keyword>
<evidence type="ECO:0000256" key="4">
    <source>
        <dbReference type="SAM" id="Coils"/>
    </source>
</evidence>
<keyword evidence="5" id="KW-1133">Transmembrane helix</keyword>
<feature type="domain" description="HAMP" evidence="7">
    <location>
        <begin position="89"/>
        <end position="141"/>
    </location>
</feature>
<dbReference type="Pfam" id="PF00015">
    <property type="entry name" value="MCPsignal"/>
    <property type="match status" value="1"/>
</dbReference>
<comment type="similarity">
    <text evidence="2">Belongs to the methyl-accepting chemotaxis (MCP) protein family.</text>
</comment>
<proteinExistence type="inferred from homology"/>
<protein>
    <recommendedName>
        <fullName evidence="10">Methyl-accepting chemotaxis protein</fullName>
    </recommendedName>
</protein>
<gene>
    <name evidence="8" type="ORF">GCM10022394_19560</name>
</gene>
<dbReference type="Gene3D" id="1.10.287.950">
    <property type="entry name" value="Methyl-accepting chemotaxis protein"/>
    <property type="match status" value="1"/>
</dbReference>
<evidence type="ECO:0008006" key="10">
    <source>
        <dbReference type="Google" id="ProtNLM"/>
    </source>
</evidence>
<dbReference type="PROSITE" id="PS50111">
    <property type="entry name" value="CHEMOTAXIS_TRANSDUC_2"/>
    <property type="match status" value="1"/>
</dbReference>
<evidence type="ECO:0000256" key="1">
    <source>
        <dbReference type="ARBA" id="ARBA00022481"/>
    </source>
</evidence>
<keyword evidence="5" id="KW-0812">Transmembrane</keyword>
<evidence type="ECO:0000313" key="9">
    <source>
        <dbReference type="Proteomes" id="UP001500795"/>
    </source>
</evidence>
<feature type="transmembrane region" description="Helical" evidence="5">
    <location>
        <begin position="67"/>
        <end position="92"/>
    </location>
</feature>
<feature type="coiled-coil region" evidence="4">
    <location>
        <begin position="346"/>
        <end position="384"/>
    </location>
</feature>
<feature type="domain" description="Methyl-accepting transducer" evidence="6">
    <location>
        <begin position="146"/>
        <end position="375"/>
    </location>
</feature>
<dbReference type="CDD" id="cd06225">
    <property type="entry name" value="HAMP"/>
    <property type="match status" value="1"/>
</dbReference>
<comment type="caution">
    <text evidence="8">The sequence shown here is derived from an EMBL/GenBank/DDBJ whole genome shotgun (WGS) entry which is preliminary data.</text>
</comment>
<keyword evidence="1" id="KW-0488">Methylation</keyword>
<name>A0ABP6VUE4_9GAMM</name>
<dbReference type="EMBL" id="BAABCX010000002">
    <property type="protein sequence ID" value="GAA3539900.1"/>
    <property type="molecule type" value="Genomic_DNA"/>
</dbReference>
<evidence type="ECO:0000259" key="7">
    <source>
        <dbReference type="PROSITE" id="PS50885"/>
    </source>
</evidence>
<dbReference type="InterPro" id="IPR051310">
    <property type="entry name" value="MCP_chemotaxis"/>
</dbReference>
<evidence type="ECO:0000256" key="3">
    <source>
        <dbReference type="PROSITE-ProRule" id="PRU00284"/>
    </source>
</evidence>
<evidence type="ECO:0000313" key="8">
    <source>
        <dbReference type="EMBL" id="GAA3539900.1"/>
    </source>
</evidence>
<dbReference type="PANTHER" id="PTHR43531">
    <property type="entry name" value="PROTEIN ICFG"/>
    <property type="match status" value="1"/>
</dbReference>